<protein>
    <submittedName>
        <fullName evidence="1">Uncharacterized protein</fullName>
    </submittedName>
</protein>
<organism evidence="1 2">
    <name type="scientific">Candidatus Thiomargarita nelsonii</name>
    <dbReference type="NCBI Taxonomy" id="1003181"/>
    <lineage>
        <taxon>Bacteria</taxon>
        <taxon>Pseudomonadati</taxon>
        <taxon>Pseudomonadota</taxon>
        <taxon>Gammaproteobacteria</taxon>
        <taxon>Thiotrichales</taxon>
        <taxon>Thiotrichaceae</taxon>
        <taxon>Thiomargarita</taxon>
    </lineage>
</organism>
<proteinExistence type="predicted"/>
<comment type="caution">
    <text evidence="1">The sequence shown here is derived from an EMBL/GenBank/DDBJ whole genome shotgun (WGS) entry which is preliminary data.</text>
</comment>
<gene>
    <name evidence="1" type="ORF">THIOM_002090</name>
</gene>
<reference evidence="1 2" key="1">
    <citation type="submission" date="2016-05" db="EMBL/GenBank/DDBJ databases">
        <title>Single-cell genome of chain-forming Candidatus Thiomargarita nelsonii and comparison to other large sulfur-oxidizing bacteria.</title>
        <authorList>
            <person name="Winkel M."/>
            <person name="Salman V."/>
            <person name="Woyke T."/>
            <person name="Schulz-Vogt H."/>
            <person name="Richter M."/>
            <person name="Flood B."/>
            <person name="Bailey J."/>
            <person name="Amann R."/>
            <person name="Mussmann M."/>
        </authorList>
    </citation>
    <scope>NUCLEOTIDE SEQUENCE [LARGE SCALE GENOMIC DNA]</scope>
    <source>
        <strain evidence="1 2">THI036</strain>
    </source>
</reference>
<evidence type="ECO:0000313" key="2">
    <source>
        <dbReference type="Proteomes" id="UP000076962"/>
    </source>
</evidence>
<evidence type="ECO:0000313" key="1">
    <source>
        <dbReference type="EMBL" id="OAD22122.1"/>
    </source>
</evidence>
<accession>A0A176S219</accession>
<dbReference type="GO" id="GO:0003677">
    <property type="term" value="F:DNA binding"/>
    <property type="evidence" value="ECO:0007669"/>
    <property type="project" value="InterPro"/>
</dbReference>
<dbReference type="AlphaFoldDB" id="A0A176S219"/>
<sequence>MLGSLPAFETEAVKTEGQRGIKHNKYALLDEDQTIFALTLSRNTPEVVQLKLELTTAFKNARTIRTGEDKMFEHARVNRELMEIFEIKGNMQTLALNRVMQNEFGVNLLENWGMKELRAAVQEQLLTITDIAKEIGMKPRKVNPLLVEMGLQTMHRDHKNRLYYEITDEGHDYAIYLDSGKRHSDGTPVRQVKWYAKVIELMKKEM</sequence>
<dbReference type="Proteomes" id="UP000076962">
    <property type="component" value="Unassembled WGS sequence"/>
</dbReference>
<name>A0A176S219_9GAMM</name>
<dbReference type="EMBL" id="LUTY01001154">
    <property type="protein sequence ID" value="OAD22122.1"/>
    <property type="molecule type" value="Genomic_DNA"/>
</dbReference>
<keyword evidence="2" id="KW-1185">Reference proteome</keyword>